<name>A0A2T0TAJ3_9PSEU</name>
<dbReference type="GO" id="GO:0080120">
    <property type="term" value="P:CAAX-box protein maturation"/>
    <property type="evidence" value="ECO:0007669"/>
    <property type="project" value="UniProtKB-ARBA"/>
</dbReference>
<proteinExistence type="predicted"/>
<feature type="transmembrane region" description="Helical" evidence="1">
    <location>
        <begin position="215"/>
        <end position="231"/>
    </location>
</feature>
<keyword evidence="4" id="KW-1185">Reference proteome</keyword>
<feature type="transmembrane region" description="Helical" evidence="1">
    <location>
        <begin position="70"/>
        <end position="93"/>
    </location>
</feature>
<dbReference type="Pfam" id="PF02517">
    <property type="entry name" value="Rce1-like"/>
    <property type="match status" value="1"/>
</dbReference>
<dbReference type="GO" id="GO:0004175">
    <property type="term" value="F:endopeptidase activity"/>
    <property type="evidence" value="ECO:0007669"/>
    <property type="project" value="UniProtKB-ARBA"/>
</dbReference>
<dbReference type="RefSeq" id="WP_170155859.1">
    <property type="nucleotide sequence ID" value="NZ_PVTF01000004.1"/>
</dbReference>
<accession>A0A2T0TAJ3</accession>
<evidence type="ECO:0000313" key="3">
    <source>
        <dbReference type="EMBL" id="PRY42668.1"/>
    </source>
</evidence>
<dbReference type="InterPro" id="IPR003675">
    <property type="entry name" value="Rce1/LyrA-like_dom"/>
</dbReference>
<feature type="transmembrane region" description="Helical" evidence="1">
    <location>
        <begin position="35"/>
        <end position="58"/>
    </location>
</feature>
<gene>
    <name evidence="3" type="ORF">CLV43_104503</name>
</gene>
<keyword evidence="1" id="KW-0472">Membrane</keyword>
<dbReference type="EMBL" id="PVTF01000004">
    <property type="protein sequence ID" value="PRY42668.1"/>
    <property type="molecule type" value="Genomic_DNA"/>
</dbReference>
<evidence type="ECO:0000256" key="1">
    <source>
        <dbReference type="SAM" id="Phobius"/>
    </source>
</evidence>
<sequence>MNPPLEPPPEQPPGLLASVRAVSREPEPEREGQRWGFGAFLLVEAVFILSAVFITALASTSGTDLSSSVSFVLVGSMVPTVLAAATAVVITRVRGNGPLIDLRLGWDWADVKVGLKLGLLGILLTVVAATVWSRVVGTQNATSAIGELVDGTALPLSAAVVMFVYVCFLGPVCEELIYRGLLWGAIERQGWSRWAAFLLSTLIFAASHLEPLRTSLLIIIALPIGIARLITRRLTASVVAHVVNNFLPGLTLLLVATGVMS</sequence>
<feature type="domain" description="CAAX prenyl protease 2/Lysostaphin resistance protein A-like" evidence="2">
    <location>
        <begin position="159"/>
        <end position="247"/>
    </location>
</feature>
<feature type="transmembrane region" description="Helical" evidence="1">
    <location>
        <begin position="113"/>
        <end position="132"/>
    </location>
</feature>
<evidence type="ECO:0000313" key="4">
    <source>
        <dbReference type="Proteomes" id="UP000239494"/>
    </source>
</evidence>
<dbReference type="AlphaFoldDB" id="A0A2T0TAJ3"/>
<reference evidence="3 4" key="1">
    <citation type="submission" date="2018-03" db="EMBL/GenBank/DDBJ databases">
        <title>Genomic Encyclopedia of Archaeal and Bacterial Type Strains, Phase II (KMG-II): from individual species to whole genera.</title>
        <authorList>
            <person name="Goeker M."/>
        </authorList>
    </citation>
    <scope>NUCLEOTIDE SEQUENCE [LARGE SCALE GENOMIC DNA]</scope>
    <source>
        <strain evidence="3 4">DSM 44720</strain>
    </source>
</reference>
<protein>
    <recommendedName>
        <fullName evidence="2">CAAX prenyl protease 2/Lysostaphin resistance protein A-like domain-containing protein</fullName>
    </recommendedName>
</protein>
<feature type="transmembrane region" description="Helical" evidence="1">
    <location>
        <begin position="191"/>
        <end position="209"/>
    </location>
</feature>
<keyword evidence="1" id="KW-1133">Transmembrane helix</keyword>
<organism evidence="3 4">
    <name type="scientific">Umezawaea tangerina</name>
    <dbReference type="NCBI Taxonomy" id="84725"/>
    <lineage>
        <taxon>Bacteria</taxon>
        <taxon>Bacillati</taxon>
        <taxon>Actinomycetota</taxon>
        <taxon>Actinomycetes</taxon>
        <taxon>Pseudonocardiales</taxon>
        <taxon>Pseudonocardiaceae</taxon>
        <taxon>Umezawaea</taxon>
    </lineage>
</organism>
<keyword evidence="1" id="KW-0812">Transmembrane</keyword>
<dbReference type="Proteomes" id="UP000239494">
    <property type="component" value="Unassembled WGS sequence"/>
</dbReference>
<feature type="transmembrane region" description="Helical" evidence="1">
    <location>
        <begin position="238"/>
        <end position="260"/>
    </location>
</feature>
<dbReference type="PANTHER" id="PTHR43592">
    <property type="entry name" value="CAAX AMINO TERMINAL PROTEASE"/>
    <property type="match status" value="1"/>
</dbReference>
<evidence type="ECO:0000259" key="2">
    <source>
        <dbReference type="Pfam" id="PF02517"/>
    </source>
</evidence>
<comment type="caution">
    <text evidence="3">The sequence shown here is derived from an EMBL/GenBank/DDBJ whole genome shotgun (WGS) entry which is preliminary data.</text>
</comment>
<dbReference type="PANTHER" id="PTHR43592:SF15">
    <property type="entry name" value="CAAX AMINO TERMINAL PROTEASE FAMILY PROTEIN"/>
    <property type="match status" value="1"/>
</dbReference>
<feature type="transmembrane region" description="Helical" evidence="1">
    <location>
        <begin position="152"/>
        <end position="170"/>
    </location>
</feature>